<organism evidence="2">
    <name type="scientific">OCS116 cluster bacterium</name>
    <dbReference type="NCBI Taxonomy" id="2030921"/>
    <lineage>
        <taxon>Bacteria</taxon>
        <taxon>Pseudomonadati</taxon>
        <taxon>Pseudomonadota</taxon>
        <taxon>Alphaproteobacteria</taxon>
        <taxon>OCS116 cluster</taxon>
    </lineage>
</organism>
<reference evidence="2" key="2">
    <citation type="journal article" date="2018" name="ISME J.">
        <title>A dynamic microbial community with high functional redundancy inhabits the cold, oxic subseafloor aquifer.</title>
        <authorList>
            <person name="Tully B.J."/>
            <person name="Wheat C.G."/>
            <person name="Glazer B.T."/>
            <person name="Huber J.A."/>
        </authorList>
    </citation>
    <scope>NUCLEOTIDE SEQUENCE</scope>
    <source>
        <strain evidence="2">NORP83</strain>
    </source>
</reference>
<feature type="chain" id="PRO_5012110789" description="TonB-dependent receptor" evidence="1">
    <location>
        <begin position="27"/>
        <end position="86"/>
    </location>
</feature>
<evidence type="ECO:0008006" key="3">
    <source>
        <dbReference type="Google" id="ProtNLM"/>
    </source>
</evidence>
<dbReference type="EMBL" id="NVUS01000032">
    <property type="protein sequence ID" value="PCI97237.1"/>
    <property type="molecule type" value="Genomic_DNA"/>
</dbReference>
<feature type="signal peptide" evidence="1">
    <location>
        <begin position="1"/>
        <end position="26"/>
    </location>
</feature>
<name>A0A2A4YSG4_9PROT</name>
<evidence type="ECO:0000313" key="2">
    <source>
        <dbReference type="EMBL" id="PCI97237.1"/>
    </source>
</evidence>
<accession>A0A2A4YSG4</accession>
<reference key="1">
    <citation type="submission" date="2017-08" db="EMBL/GenBank/DDBJ databases">
        <title>A dynamic microbial community with high functional redundancy inhabits the cold, oxic subseafloor aquifer.</title>
        <authorList>
            <person name="Tully B.J."/>
            <person name="Wheat C.G."/>
            <person name="Glazer B.T."/>
            <person name="Huber J.A."/>
        </authorList>
    </citation>
    <scope>NUCLEOTIDE SEQUENCE [LARGE SCALE GENOMIC DNA]</scope>
</reference>
<evidence type="ECO:0000256" key="1">
    <source>
        <dbReference type="SAM" id="SignalP"/>
    </source>
</evidence>
<keyword evidence="1" id="KW-0732">Signal</keyword>
<dbReference type="InterPro" id="IPR037066">
    <property type="entry name" value="Plug_dom_sf"/>
</dbReference>
<dbReference type="SUPFAM" id="SSF56935">
    <property type="entry name" value="Porins"/>
    <property type="match status" value="1"/>
</dbReference>
<comment type="caution">
    <text evidence="2">The sequence shown here is derived from an EMBL/GenBank/DDBJ whole genome shotgun (WGS) entry which is preliminary data.</text>
</comment>
<proteinExistence type="predicted"/>
<sequence length="86" mass="9039">MKANLKNYMLSGVAMLAVLAPAQAQAAEEAGESLRIDEIIVTSTLRAKNVQDVPLSVAVLGMDQIDKADIHDAVGIANSVPGMQYS</sequence>
<gene>
    <name evidence="2" type="ORF">COB13_16225</name>
</gene>
<protein>
    <recommendedName>
        <fullName evidence="3">TonB-dependent receptor</fullName>
    </recommendedName>
</protein>
<dbReference type="Gene3D" id="2.170.130.10">
    <property type="entry name" value="TonB-dependent receptor, plug domain"/>
    <property type="match status" value="1"/>
</dbReference>
<dbReference type="AlphaFoldDB" id="A0A2A4YSG4"/>